<protein>
    <submittedName>
        <fullName evidence="1">Uncharacterized protein</fullName>
    </submittedName>
</protein>
<dbReference type="Proteomes" id="UP000007755">
    <property type="component" value="Unassembled WGS sequence"/>
</dbReference>
<dbReference type="InParanoid" id="F4WU13"/>
<dbReference type="AlphaFoldDB" id="F4WU13"/>
<dbReference type="STRING" id="103372.F4WU13"/>
<accession>F4WU13</accession>
<sequence length="149" mass="17160">MLHRVVKSNYNLQKQFLAMTLALLRYVERFPTIANLLGTLHETHELDQRTIDCEFSADNAANFKDFIFRCIVSVQTPRFNSNGPRHRYPVVVDPKLHVETTINVGAPRAGHCAETISAWQQQFRQILLLRNSEKHSCPDSQSRNQVNID</sequence>
<evidence type="ECO:0000313" key="2">
    <source>
        <dbReference type="Proteomes" id="UP000007755"/>
    </source>
</evidence>
<dbReference type="EMBL" id="GL888345">
    <property type="protein sequence ID" value="EGI62370.1"/>
    <property type="molecule type" value="Genomic_DNA"/>
</dbReference>
<reference evidence="1" key="1">
    <citation type="submission" date="2011-02" db="EMBL/GenBank/DDBJ databases">
        <title>The genome of the leaf-cutting ant Acromyrmex echinatior suggests key adaptations to social evolution and fungus farming.</title>
        <authorList>
            <person name="Nygaard S."/>
            <person name="Zhang G."/>
        </authorList>
    </citation>
    <scope>NUCLEOTIDE SEQUENCE</scope>
</reference>
<evidence type="ECO:0000313" key="1">
    <source>
        <dbReference type="EMBL" id="EGI62370.1"/>
    </source>
</evidence>
<organism evidence="2">
    <name type="scientific">Acromyrmex echinatior</name>
    <name type="common">Panamanian leafcutter ant</name>
    <name type="synonym">Acromyrmex octospinosus echinatior</name>
    <dbReference type="NCBI Taxonomy" id="103372"/>
    <lineage>
        <taxon>Eukaryota</taxon>
        <taxon>Metazoa</taxon>
        <taxon>Ecdysozoa</taxon>
        <taxon>Arthropoda</taxon>
        <taxon>Hexapoda</taxon>
        <taxon>Insecta</taxon>
        <taxon>Pterygota</taxon>
        <taxon>Neoptera</taxon>
        <taxon>Endopterygota</taxon>
        <taxon>Hymenoptera</taxon>
        <taxon>Apocrita</taxon>
        <taxon>Aculeata</taxon>
        <taxon>Formicoidea</taxon>
        <taxon>Formicidae</taxon>
        <taxon>Myrmicinae</taxon>
        <taxon>Acromyrmex</taxon>
    </lineage>
</organism>
<name>F4WU13_ACREC</name>
<keyword evidence="2" id="KW-1185">Reference proteome</keyword>
<proteinExistence type="predicted"/>
<gene>
    <name evidence="1" type="ORF">G5I_09367</name>
</gene>